<reference evidence="2 3" key="1">
    <citation type="journal article" date="2021" name="Sci. Rep.">
        <title>Genome sequencing of the multicellular alga Astrephomene provides insights into convergent evolution of germ-soma differentiation.</title>
        <authorList>
            <person name="Yamashita S."/>
            <person name="Yamamoto K."/>
            <person name="Matsuzaki R."/>
            <person name="Suzuki S."/>
            <person name="Yamaguchi H."/>
            <person name="Hirooka S."/>
            <person name="Minakuchi Y."/>
            <person name="Miyagishima S."/>
            <person name="Kawachi M."/>
            <person name="Toyoda A."/>
            <person name="Nozaki H."/>
        </authorList>
    </citation>
    <scope>NUCLEOTIDE SEQUENCE [LARGE SCALE GENOMIC DNA]</scope>
    <source>
        <strain evidence="2 3">NIES-4017</strain>
    </source>
</reference>
<proteinExistence type="predicted"/>
<organism evidence="2 3">
    <name type="scientific">Astrephomene gubernaculifera</name>
    <dbReference type="NCBI Taxonomy" id="47775"/>
    <lineage>
        <taxon>Eukaryota</taxon>
        <taxon>Viridiplantae</taxon>
        <taxon>Chlorophyta</taxon>
        <taxon>core chlorophytes</taxon>
        <taxon>Chlorophyceae</taxon>
        <taxon>CS clade</taxon>
        <taxon>Chlamydomonadales</taxon>
        <taxon>Astrephomenaceae</taxon>
        <taxon>Astrephomene</taxon>
    </lineage>
</organism>
<evidence type="ECO:0000313" key="2">
    <source>
        <dbReference type="EMBL" id="GFR52771.1"/>
    </source>
</evidence>
<feature type="region of interest" description="Disordered" evidence="1">
    <location>
        <begin position="1"/>
        <end position="24"/>
    </location>
</feature>
<feature type="non-terminal residue" evidence="2">
    <location>
        <position position="184"/>
    </location>
</feature>
<dbReference type="PANTHER" id="PTHR23245">
    <property type="entry name" value="TRNA METHYLTRANSFERASE"/>
    <property type="match status" value="1"/>
</dbReference>
<feature type="non-terminal residue" evidence="2">
    <location>
        <position position="1"/>
    </location>
</feature>
<dbReference type="GO" id="GO:0030488">
    <property type="term" value="P:tRNA methylation"/>
    <property type="evidence" value="ECO:0007669"/>
    <property type="project" value="TreeGrafter"/>
</dbReference>
<dbReference type="Gene3D" id="3.40.50.150">
    <property type="entry name" value="Vaccinia Virus protein VP39"/>
    <property type="match status" value="1"/>
</dbReference>
<name>A0AAD3E6U6_9CHLO</name>
<dbReference type="Proteomes" id="UP001054857">
    <property type="component" value="Unassembled WGS sequence"/>
</dbReference>
<dbReference type="AlphaFoldDB" id="A0AAD3E6U6"/>
<dbReference type="Gene3D" id="3.30.300.110">
    <property type="entry name" value="Met-10+ protein-like domains"/>
    <property type="match status" value="1"/>
</dbReference>
<dbReference type="GO" id="GO:0031591">
    <property type="term" value="P:wybutosine biosynthetic process"/>
    <property type="evidence" value="ECO:0007669"/>
    <property type="project" value="TreeGrafter"/>
</dbReference>
<sequence>STPPQLTRASLPPASKVPTSPAQRLRDAAAALLQTALTSPSSSSSSPSSSSSSSSAAALLPALLSDLPARWERLGDLALLPAPALTHPGWRAALAPLAAGGSSGGEQQEEVLLPLWRAVAGALGVERLARQAPVANTGTRDSRAVLLLGSHGWVAHREGGVLFRLDVTRCMFSSGNVTERTRMG</sequence>
<evidence type="ECO:0000313" key="3">
    <source>
        <dbReference type="Proteomes" id="UP001054857"/>
    </source>
</evidence>
<dbReference type="InterPro" id="IPR029063">
    <property type="entry name" value="SAM-dependent_MTases_sf"/>
</dbReference>
<accession>A0AAD3E6U6</accession>
<comment type="caution">
    <text evidence="2">The sequence shown here is derived from an EMBL/GenBank/DDBJ whole genome shotgun (WGS) entry which is preliminary data.</text>
</comment>
<keyword evidence="3" id="KW-1185">Reference proteome</keyword>
<dbReference type="SUPFAM" id="SSF53335">
    <property type="entry name" value="S-adenosyl-L-methionine-dependent methyltransferases"/>
    <property type="match status" value="1"/>
</dbReference>
<dbReference type="PANTHER" id="PTHR23245:SF25">
    <property type="entry name" value="TRNA WYBUTOSINE-SYNTHESIZING PROTEIN 2 HOMOLOG"/>
    <property type="match status" value="1"/>
</dbReference>
<dbReference type="GO" id="GO:0008175">
    <property type="term" value="F:tRNA methyltransferase activity"/>
    <property type="evidence" value="ECO:0007669"/>
    <property type="project" value="TreeGrafter"/>
</dbReference>
<protein>
    <submittedName>
        <fullName evidence="2">Uncharacterized protein</fullName>
    </submittedName>
</protein>
<dbReference type="GO" id="GO:0005737">
    <property type="term" value="C:cytoplasm"/>
    <property type="evidence" value="ECO:0007669"/>
    <property type="project" value="TreeGrafter"/>
</dbReference>
<dbReference type="EMBL" id="BMAR01000071">
    <property type="protein sequence ID" value="GFR52771.1"/>
    <property type="molecule type" value="Genomic_DNA"/>
</dbReference>
<gene>
    <name evidence="2" type="ORF">Agub_g15382</name>
</gene>
<evidence type="ECO:0000256" key="1">
    <source>
        <dbReference type="SAM" id="MobiDB-lite"/>
    </source>
</evidence>